<evidence type="ECO:0000259" key="1">
    <source>
        <dbReference type="Pfam" id="PF03435"/>
    </source>
</evidence>
<dbReference type="RefSeq" id="WP_244767079.1">
    <property type="nucleotide sequence ID" value="NZ_BSOP01000036.1"/>
</dbReference>
<evidence type="ECO:0000313" key="4">
    <source>
        <dbReference type="Proteomes" id="UP001156702"/>
    </source>
</evidence>
<dbReference type="PANTHER" id="PTHR43796:SF2">
    <property type="entry name" value="CARBOXYNORSPERMIDINE SYNTHASE"/>
    <property type="match status" value="1"/>
</dbReference>
<dbReference type="Pfam" id="PF03435">
    <property type="entry name" value="Sacchrp_dh_NADP"/>
    <property type="match status" value="1"/>
</dbReference>
<gene>
    <name evidence="3" type="ORF">GCM10007923_42870</name>
</gene>
<dbReference type="InterPro" id="IPR025311">
    <property type="entry name" value="DUF4166"/>
</dbReference>
<dbReference type="InterPro" id="IPR005097">
    <property type="entry name" value="Sacchrp_dh_NADP-bd"/>
</dbReference>
<keyword evidence="4" id="KW-1185">Reference proteome</keyword>
<feature type="domain" description="DUF4166" evidence="2">
    <location>
        <begin position="384"/>
        <end position="537"/>
    </location>
</feature>
<dbReference type="Pfam" id="PF13761">
    <property type="entry name" value="DUF4166"/>
    <property type="match status" value="1"/>
</dbReference>
<dbReference type="InterPro" id="IPR036291">
    <property type="entry name" value="NAD(P)-bd_dom_sf"/>
</dbReference>
<accession>A0ABQ5ZMQ2</accession>
<proteinExistence type="predicted"/>
<evidence type="ECO:0000259" key="2">
    <source>
        <dbReference type="Pfam" id="PF13761"/>
    </source>
</evidence>
<feature type="domain" description="Saccharopine dehydrogenase NADP binding" evidence="1">
    <location>
        <begin position="4"/>
        <end position="124"/>
    </location>
</feature>
<organism evidence="3 4">
    <name type="scientific">Shinella yambaruensis</name>
    <dbReference type="NCBI Taxonomy" id="415996"/>
    <lineage>
        <taxon>Bacteria</taxon>
        <taxon>Pseudomonadati</taxon>
        <taxon>Pseudomonadota</taxon>
        <taxon>Alphaproteobacteria</taxon>
        <taxon>Hyphomicrobiales</taxon>
        <taxon>Rhizobiaceae</taxon>
        <taxon>Shinella</taxon>
    </lineage>
</organism>
<dbReference type="Proteomes" id="UP001156702">
    <property type="component" value="Unassembled WGS sequence"/>
</dbReference>
<dbReference type="EMBL" id="BSOP01000036">
    <property type="protein sequence ID" value="GLR53072.1"/>
    <property type="molecule type" value="Genomic_DNA"/>
</dbReference>
<comment type="caution">
    <text evidence="3">The sequence shown here is derived from an EMBL/GenBank/DDBJ whole genome shotgun (WGS) entry which is preliminary data.</text>
</comment>
<dbReference type="PANTHER" id="PTHR43796">
    <property type="entry name" value="CARBOXYNORSPERMIDINE SYNTHASE"/>
    <property type="match status" value="1"/>
</dbReference>
<evidence type="ECO:0008006" key="5">
    <source>
        <dbReference type="Google" id="ProtNLM"/>
    </source>
</evidence>
<name>A0ABQ5ZMQ2_9HYPH</name>
<protein>
    <recommendedName>
        <fullName evidence="5">Saccharopine dehydrogenase</fullName>
    </recommendedName>
</protein>
<sequence length="540" mass="58301">MKRVIVLGGYGGFGARLSRRLAADGWAVLVAGRDRAAAARLAEDLPNAAALAVDRNGDLGPVLEAHRPFLLIDAAGPFQGSGYHVAEACIARGVHYVDLADARDFVCGVGRLDAAARAAGVVVVSGGSSVPALSGAVIAELARDMERVCSVEMSISASNRATAGASVAAAILSYVGKPVRLWRSGRWRQETGWHRLRRQDYAVAGRPPIRRLVALADVPDHDIVPASLPGRPASIFRAGPEFSFQLLTLWLLSWPVKWGWLGSLSRFARWLLPLQKLSARFGTDRSAMVIEVKGFFEGAPVLRRWTLIAENGDGPEIPTIAAHVAADAIAAGRLAPGARPAAGEMSLAQFAPHFERLALHSAIESLPYVPLYHRVIGAAYGTMPQPVRDMHDLVGDAGAAGWGRVRRGRSRLARLVCAVMRFPPEGEHDLHVSFEERDGVECWTRDFSGHVFSSELSQSGARLVERFGPMRFSFDLPVDASGLAMVMRGWSVFGLPMPLALAPRSTAREWAEGEDFCFDVPIGLPVIGEVVHYSGRLRRL</sequence>
<dbReference type="SUPFAM" id="SSF51735">
    <property type="entry name" value="NAD(P)-binding Rossmann-fold domains"/>
    <property type="match status" value="1"/>
</dbReference>
<evidence type="ECO:0000313" key="3">
    <source>
        <dbReference type="EMBL" id="GLR53072.1"/>
    </source>
</evidence>
<dbReference type="Gene3D" id="3.40.50.720">
    <property type="entry name" value="NAD(P)-binding Rossmann-like Domain"/>
    <property type="match status" value="1"/>
</dbReference>
<reference evidence="4" key="1">
    <citation type="journal article" date="2019" name="Int. J. Syst. Evol. Microbiol.">
        <title>The Global Catalogue of Microorganisms (GCM) 10K type strain sequencing project: providing services to taxonomists for standard genome sequencing and annotation.</title>
        <authorList>
            <consortium name="The Broad Institute Genomics Platform"/>
            <consortium name="The Broad Institute Genome Sequencing Center for Infectious Disease"/>
            <person name="Wu L."/>
            <person name="Ma J."/>
        </authorList>
    </citation>
    <scope>NUCLEOTIDE SEQUENCE [LARGE SCALE GENOMIC DNA]</scope>
    <source>
        <strain evidence="4">NBRC 102122</strain>
    </source>
</reference>